<reference evidence="4" key="1">
    <citation type="submission" date="2021-01" db="EMBL/GenBank/DDBJ databases">
        <authorList>
            <consortium name="Genoscope - CEA"/>
            <person name="William W."/>
        </authorList>
    </citation>
    <scope>NUCLEOTIDE SEQUENCE</scope>
</reference>
<dbReference type="AlphaFoldDB" id="A0A8S1ND51"/>
<dbReference type="OrthoDB" id="10045710at2759"/>
<keyword evidence="1" id="KW-0812">Transmembrane</keyword>
<dbReference type="Pfam" id="PF12763">
    <property type="entry name" value="EH"/>
    <property type="match status" value="1"/>
</dbReference>
<evidence type="ECO:0000313" key="4">
    <source>
        <dbReference type="EMBL" id="CAD8087005.1"/>
    </source>
</evidence>
<dbReference type="Proteomes" id="UP000692954">
    <property type="component" value="Unassembled WGS sequence"/>
</dbReference>
<keyword evidence="5" id="KW-1185">Reference proteome</keyword>
<dbReference type="PANTHER" id="PTHR11216">
    <property type="entry name" value="EH DOMAIN"/>
    <property type="match status" value="1"/>
</dbReference>
<dbReference type="GO" id="GO:0005737">
    <property type="term" value="C:cytoplasm"/>
    <property type="evidence" value="ECO:0007669"/>
    <property type="project" value="TreeGrafter"/>
</dbReference>
<dbReference type="EMBL" id="CAJJDN010000050">
    <property type="protein sequence ID" value="CAD8087005.1"/>
    <property type="molecule type" value="Genomic_DNA"/>
</dbReference>
<dbReference type="PANTHER" id="PTHR11216:SF174">
    <property type="entry name" value="GH06923P"/>
    <property type="match status" value="1"/>
</dbReference>
<dbReference type="GO" id="GO:0006897">
    <property type="term" value="P:endocytosis"/>
    <property type="evidence" value="ECO:0007669"/>
    <property type="project" value="TreeGrafter"/>
</dbReference>
<dbReference type="InterPro" id="IPR000261">
    <property type="entry name" value="EH_dom"/>
</dbReference>
<accession>A0A8S1ND51</accession>
<dbReference type="SMART" id="SM00027">
    <property type="entry name" value="EH"/>
    <property type="match status" value="1"/>
</dbReference>
<evidence type="ECO:0000259" key="2">
    <source>
        <dbReference type="PROSITE" id="PS50031"/>
    </source>
</evidence>
<keyword evidence="1" id="KW-1133">Transmembrane helix</keyword>
<evidence type="ECO:0000313" key="5">
    <source>
        <dbReference type="Proteomes" id="UP000692954"/>
    </source>
</evidence>
<evidence type="ECO:0000259" key="3">
    <source>
        <dbReference type="PROSITE" id="PS50222"/>
    </source>
</evidence>
<organism evidence="4 5">
    <name type="scientific">Paramecium sonneborni</name>
    <dbReference type="NCBI Taxonomy" id="65129"/>
    <lineage>
        <taxon>Eukaryota</taxon>
        <taxon>Sar</taxon>
        <taxon>Alveolata</taxon>
        <taxon>Ciliophora</taxon>
        <taxon>Intramacronucleata</taxon>
        <taxon>Oligohymenophorea</taxon>
        <taxon>Peniculida</taxon>
        <taxon>Parameciidae</taxon>
        <taxon>Paramecium</taxon>
    </lineage>
</organism>
<dbReference type="GO" id="GO:0016197">
    <property type="term" value="P:endosomal transport"/>
    <property type="evidence" value="ECO:0007669"/>
    <property type="project" value="TreeGrafter"/>
</dbReference>
<comment type="caution">
    <text evidence="4">The sequence shown here is derived from an EMBL/GenBank/DDBJ whole genome shotgun (WGS) entry which is preliminary data.</text>
</comment>
<dbReference type="PROSITE" id="PS50222">
    <property type="entry name" value="EF_HAND_2"/>
    <property type="match status" value="1"/>
</dbReference>
<sequence>MKIIIIDNYRAHLNTQGIEYTNVKEAILLFQKSQQPSDKLKAIWLITLQNYENKQYTSEFFTMMRWIAYQHLNYCLKIFKFVYQFQMDSHFLNKLLDLMQQNNQILNLLKCPCLNHIEQLQFLINNITSPHQFKLLNRIFQINLIQVMISMKNTAYIINNKIEKQQGYIEGEIAKAIFYTPELSGQILKQLWALVDTNLKGFLFKNEYIVALHLISCCRKNIPQVLPDSLQRLIDQNKLHNLLQLKIQKYNMTLHKSFNLKIKEFNKNQNYQLKYRDFKLKLNLKFKTSSLIVLINKQFIITLLSLNLYSLIITVTK</sequence>
<gene>
    <name evidence="4" type="ORF">PSON_ATCC_30995.1.T0500299</name>
</gene>
<feature type="domain" description="EH" evidence="2">
    <location>
        <begin position="150"/>
        <end position="230"/>
    </location>
</feature>
<name>A0A8S1ND51_9CILI</name>
<evidence type="ECO:0008006" key="6">
    <source>
        <dbReference type="Google" id="ProtNLM"/>
    </source>
</evidence>
<protein>
    <recommendedName>
        <fullName evidence="6">EF-hand domain-containing protein</fullName>
    </recommendedName>
</protein>
<dbReference type="PROSITE" id="PS50031">
    <property type="entry name" value="EH"/>
    <property type="match status" value="1"/>
</dbReference>
<keyword evidence="1" id="KW-0472">Membrane</keyword>
<evidence type="ECO:0000256" key="1">
    <source>
        <dbReference type="SAM" id="Phobius"/>
    </source>
</evidence>
<proteinExistence type="predicted"/>
<dbReference type="GO" id="GO:0005886">
    <property type="term" value="C:plasma membrane"/>
    <property type="evidence" value="ECO:0007669"/>
    <property type="project" value="TreeGrafter"/>
</dbReference>
<feature type="domain" description="EF-hand" evidence="3">
    <location>
        <begin position="183"/>
        <end position="218"/>
    </location>
</feature>
<feature type="transmembrane region" description="Helical" evidence="1">
    <location>
        <begin position="291"/>
        <end position="312"/>
    </location>
</feature>
<dbReference type="InterPro" id="IPR002048">
    <property type="entry name" value="EF_hand_dom"/>
</dbReference>
<dbReference type="GO" id="GO:0005509">
    <property type="term" value="F:calcium ion binding"/>
    <property type="evidence" value="ECO:0007669"/>
    <property type="project" value="InterPro"/>
</dbReference>